<evidence type="ECO:0000256" key="7">
    <source>
        <dbReference type="ARBA" id="ARBA00023033"/>
    </source>
</evidence>
<evidence type="ECO:0000256" key="8">
    <source>
        <dbReference type="PIRSR" id="PIRSR602403-1"/>
    </source>
</evidence>
<dbReference type="PANTHER" id="PTHR46206:SF2">
    <property type="entry name" value="CYTOCHROME P450 MONOOXYGENASE AUSG-RELATED"/>
    <property type="match status" value="1"/>
</dbReference>
<dbReference type="Pfam" id="PF00067">
    <property type="entry name" value="p450"/>
    <property type="match status" value="1"/>
</dbReference>
<feature type="transmembrane region" description="Helical" evidence="10">
    <location>
        <begin position="981"/>
        <end position="1004"/>
    </location>
</feature>
<dbReference type="InterPro" id="IPR017972">
    <property type="entry name" value="Cyt_P450_CS"/>
</dbReference>
<comment type="caution">
    <text evidence="12">The sequence shown here is derived from an EMBL/GenBank/DDBJ whole genome shotgun (WGS) entry which is preliminary data.</text>
</comment>
<dbReference type="InterPro" id="IPR001128">
    <property type="entry name" value="Cyt_P450"/>
</dbReference>
<feature type="region of interest" description="Disordered" evidence="9">
    <location>
        <begin position="463"/>
        <end position="523"/>
    </location>
</feature>
<dbReference type="CDD" id="cd11041">
    <property type="entry name" value="CYP503A1-like"/>
    <property type="match status" value="1"/>
</dbReference>
<dbReference type="InterPro" id="IPR036396">
    <property type="entry name" value="Cyt_P450_sf"/>
</dbReference>
<accession>A0AAD9Y3E2</accession>
<keyword evidence="13" id="KW-1185">Reference proteome</keyword>
<dbReference type="GO" id="GO:0020037">
    <property type="term" value="F:heme binding"/>
    <property type="evidence" value="ECO:0007669"/>
    <property type="project" value="InterPro"/>
</dbReference>
<comment type="cofactor">
    <cofactor evidence="1 8">
        <name>heme</name>
        <dbReference type="ChEBI" id="CHEBI:30413"/>
    </cofactor>
</comment>
<dbReference type="InterPro" id="IPR029043">
    <property type="entry name" value="GcvT/YgfZ_C"/>
</dbReference>
<evidence type="ECO:0000313" key="12">
    <source>
        <dbReference type="EMBL" id="KAK2736958.1"/>
    </source>
</evidence>
<dbReference type="SUPFAM" id="SSF48264">
    <property type="entry name" value="Cytochrome P450"/>
    <property type="match status" value="1"/>
</dbReference>
<dbReference type="Pfam" id="PF01571">
    <property type="entry name" value="GCV_T"/>
    <property type="match status" value="1"/>
</dbReference>
<evidence type="ECO:0000256" key="4">
    <source>
        <dbReference type="ARBA" id="ARBA00022723"/>
    </source>
</evidence>
<dbReference type="Gene3D" id="1.10.630.10">
    <property type="entry name" value="Cytochrome P450"/>
    <property type="match status" value="1"/>
</dbReference>
<dbReference type="GO" id="GO:0004497">
    <property type="term" value="F:monooxygenase activity"/>
    <property type="evidence" value="ECO:0007669"/>
    <property type="project" value="UniProtKB-KW"/>
</dbReference>
<dbReference type="Proteomes" id="UP001281614">
    <property type="component" value="Unassembled WGS sequence"/>
</dbReference>
<dbReference type="GO" id="GO:0016740">
    <property type="term" value="F:transferase activity"/>
    <property type="evidence" value="ECO:0007669"/>
    <property type="project" value="UniProtKB-KW"/>
</dbReference>
<keyword evidence="5" id="KW-0560">Oxidoreductase</keyword>
<evidence type="ECO:0000259" key="11">
    <source>
        <dbReference type="Pfam" id="PF01571"/>
    </source>
</evidence>
<keyword evidence="4 8" id="KW-0479">Metal-binding</keyword>
<dbReference type="InterPro" id="IPR006222">
    <property type="entry name" value="GCVT_N"/>
</dbReference>
<keyword evidence="6 8" id="KW-0408">Iron</keyword>
<reference evidence="12" key="1">
    <citation type="submission" date="2023-02" db="EMBL/GenBank/DDBJ databases">
        <title>Colletotrichum kahawae CIFC_Que2 genome sequencing and assembly.</title>
        <authorList>
            <person name="Baroncelli R."/>
        </authorList>
    </citation>
    <scope>NUCLEOTIDE SEQUENCE</scope>
    <source>
        <strain evidence="12">CIFC_Que2</strain>
    </source>
</reference>
<sequence>MSPSTSQVTNESADQRWFDDGHEKHHVPLAPAVPIDPTVNTWSRFGPTFEAYEYSGWIDESVSWKTDCYIGDWSPLLKARVKGPEAQAFFEFISTNRWPNFKPGQAKHAIFCQDNGCVIGEGLVLMLAKDDFIFTSGPGTVWLAYQFQFGRKKFDATLELVTNDWFLLQVQGPRSAKLLNEVTDEGVQDIEFMHYKELSINGTKFLCLRQGVSGELGFELWGPAKDARKIYSSIVDAGKPHNLRQLGARTKMVNHVEAAFATPAADFIPAVHEPSSNTELVEFRRYAKSIGFDFDLHLSKASGSYGTDPVLYHNTPFELNWGWLVNLDHDFIGRDALAKLKDDPPRKLVTLVWDKDDVADAFASLFRSESYEYMEMPRNLLGNVVGSSVSVGSQTIGYAVSRCYSYWFKEMISLGIILKEHAAPGTEVSVTWGSKGSKQKIIKAILISNSDLVTRHEKTLHADQWQPASRDLTQSSASEGRDEHGLIGDLPSETMGAAATNEETRTDDAITNIPDSSASISGIETTATHPTATPFDYGSFDMNDVNFDTYNDLSPSFFDPFLGDVFDSFALPTLDNPGIGMNVEDAYLERALHRLDRKLAASLYLTAESILSIVEFDTLRNCSALLQDWARPRDIPISASAPLPLAQARLLLVFFASFSGEPQLIRQALVGCGFLSAPQNYPTGKPGLSTNQQSGFSILEDADIGIPADDVLWEAKTASDWETLAANKPLSSHLGLREATSAIFGQTPLEKKSDICWEWSPFAASVVMHSVAIAIWYLTQGQQVCHSAIRNSKERHDASQIAAALSRCRDLLAGVADAHTGTEGTWNEAESPLLFNAFAILRVSYGRAFIRFHSLDRSLLFKESSQVMLSILRRYFEAVQDRDPFMTMAVSCALEGFAIPIRAGILLMRKTAAFKWSLLVTKWLYAVECSYRTNEPVTSEEKQVLDSVRQLLNEVETQRSHQSSLAAELARMWASIYDDTWVWGEPLLLGSCVIAAILPLLLLLKLIPRRHDDIPYINPPPVLDLFGQKTKKHFTSNAGKLMKSGRKLFEGKPYRMFTDLGELVVLPSKYIDDFRNEPGLSFMTAFIDNFHPSLPGFEGFAFDGRPDELLHRTINKRLTKLLNYFAVGGGGEFRDESRPWKIEWHAACYFIPECQLLRKQVADARQLMTPILQKRRDERRIAETKGKPGPVYNDVMQWVEEESKGSSYDPVGAQLGFSVVAMHTTTDLATETMVRLIQRPQLIQDLREEIESVLVKEGWTKTALFQMKLLDSVLKEAQRLKPTTSATMNRTAIKRVTLPSGLVLEKGDRCMADLGSMVDPEVYENPEVFDGYRYLRMREDPKLESKAHLVSTSSIHLGFGHGKHACPGRFFASNEVKVLLCHLLYKYDWKIDSAYEHTIREFGISLSSGDGLKVSFRRRENLAVDIDNL</sequence>
<feature type="domain" description="GCVT N-terminal" evidence="11">
    <location>
        <begin position="55"/>
        <end position="269"/>
    </location>
</feature>
<evidence type="ECO:0000313" key="13">
    <source>
        <dbReference type="Proteomes" id="UP001281614"/>
    </source>
</evidence>
<dbReference type="GO" id="GO:0005506">
    <property type="term" value="F:iron ion binding"/>
    <property type="evidence" value="ECO:0007669"/>
    <property type="project" value="InterPro"/>
</dbReference>
<dbReference type="GO" id="GO:0016705">
    <property type="term" value="F:oxidoreductase activity, acting on paired donors, with incorporation or reduction of molecular oxygen"/>
    <property type="evidence" value="ECO:0007669"/>
    <property type="project" value="InterPro"/>
</dbReference>
<dbReference type="PROSITE" id="PS00086">
    <property type="entry name" value="CYTOCHROME_P450"/>
    <property type="match status" value="1"/>
</dbReference>
<evidence type="ECO:0000256" key="2">
    <source>
        <dbReference type="ARBA" id="ARBA00010617"/>
    </source>
</evidence>
<dbReference type="PANTHER" id="PTHR46206">
    <property type="entry name" value="CYTOCHROME P450"/>
    <property type="match status" value="1"/>
</dbReference>
<keyword evidence="10" id="KW-1133">Transmembrane helix</keyword>
<organism evidence="12 13">
    <name type="scientific">Colletotrichum kahawae</name>
    <name type="common">Coffee berry disease fungus</name>
    <dbReference type="NCBI Taxonomy" id="34407"/>
    <lineage>
        <taxon>Eukaryota</taxon>
        <taxon>Fungi</taxon>
        <taxon>Dikarya</taxon>
        <taxon>Ascomycota</taxon>
        <taxon>Pezizomycotina</taxon>
        <taxon>Sordariomycetes</taxon>
        <taxon>Hypocreomycetidae</taxon>
        <taxon>Glomerellales</taxon>
        <taxon>Glomerellaceae</taxon>
        <taxon>Colletotrichum</taxon>
        <taxon>Colletotrichum gloeosporioides species complex</taxon>
    </lineage>
</organism>
<dbReference type="Gene3D" id="3.30.1360.120">
    <property type="entry name" value="Probable tRNA modification gtpase trme, domain 1"/>
    <property type="match status" value="1"/>
</dbReference>
<gene>
    <name evidence="12" type="ORF">CKAH01_07645</name>
</gene>
<name>A0AAD9Y3E2_COLKA</name>
<evidence type="ECO:0000256" key="6">
    <source>
        <dbReference type="ARBA" id="ARBA00023004"/>
    </source>
</evidence>
<dbReference type="SUPFAM" id="SSF103025">
    <property type="entry name" value="Folate-binding domain"/>
    <property type="match status" value="1"/>
</dbReference>
<protein>
    <submittedName>
        <fullName evidence="12">Glycine cleavage t protein (Aminomethyl transferase)</fullName>
    </submittedName>
</protein>
<dbReference type="InterPro" id="IPR002403">
    <property type="entry name" value="Cyt_P450_E_grp-IV"/>
</dbReference>
<comment type="similarity">
    <text evidence="2">Belongs to the cytochrome P450 family.</text>
</comment>
<dbReference type="InterPro" id="IPR027266">
    <property type="entry name" value="TrmE/GcvT-like"/>
</dbReference>
<evidence type="ECO:0000256" key="9">
    <source>
        <dbReference type="SAM" id="MobiDB-lite"/>
    </source>
</evidence>
<keyword evidence="10" id="KW-0472">Membrane</keyword>
<dbReference type="EMBL" id="VYYT01000411">
    <property type="protein sequence ID" value="KAK2736958.1"/>
    <property type="molecule type" value="Genomic_DNA"/>
</dbReference>
<evidence type="ECO:0000256" key="5">
    <source>
        <dbReference type="ARBA" id="ARBA00023002"/>
    </source>
</evidence>
<dbReference type="PRINTS" id="PR00465">
    <property type="entry name" value="EP450IV"/>
</dbReference>
<keyword evidence="10" id="KW-0812">Transmembrane</keyword>
<evidence type="ECO:0000256" key="10">
    <source>
        <dbReference type="SAM" id="Phobius"/>
    </source>
</evidence>
<evidence type="ECO:0000256" key="1">
    <source>
        <dbReference type="ARBA" id="ARBA00001971"/>
    </source>
</evidence>
<feature type="binding site" description="axial binding residue" evidence="8">
    <location>
        <position position="1366"/>
    </location>
    <ligand>
        <name>heme</name>
        <dbReference type="ChEBI" id="CHEBI:30413"/>
    </ligand>
    <ligandPart>
        <name>Fe</name>
        <dbReference type="ChEBI" id="CHEBI:18248"/>
    </ligandPart>
</feature>
<keyword evidence="12" id="KW-0808">Transferase</keyword>
<feature type="compositionally biased region" description="Polar residues" evidence="9">
    <location>
        <begin position="513"/>
        <end position="523"/>
    </location>
</feature>
<evidence type="ECO:0000256" key="3">
    <source>
        <dbReference type="ARBA" id="ARBA00022617"/>
    </source>
</evidence>
<dbReference type="SUPFAM" id="SSF101790">
    <property type="entry name" value="Aminomethyltransferase beta-barrel domain"/>
    <property type="match status" value="1"/>
</dbReference>
<keyword evidence="7" id="KW-0503">Monooxygenase</keyword>
<proteinExistence type="inferred from homology"/>
<keyword evidence="3 8" id="KW-0349">Heme</keyword>